<accession>A0A395JMI4</accession>
<organism evidence="3 4">
    <name type="scientific">Arenicella xantha</name>
    <dbReference type="NCBI Taxonomy" id="644221"/>
    <lineage>
        <taxon>Bacteria</taxon>
        <taxon>Pseudomonadati</taxon>
        <taxon>Pseudomonadota</taxon>
        <taxon>Gammaproteobacteria</taxon>
        <taxon>Arenicellales</taxon>
        <taxon>Arenicellaceae</taxon>
        <taxon>Arenicella</taxon>
    </lineage>
</organism>
<feature type="domain" description="Peptidase C-terminal archaeal/bacterial" evidence="2">
    <location>
        <begin position="475"/>
        <end position="541"/>
    </location>
</feature>
<dbReference type="InParanoid" id="A0A395JMI4"/>
<dbReference type="Gene3D" id="2.60.120.380">
    <property type="match status" value="1"/>
</dbReference>
<dbReference type="SUPFAM" id="SSF51126">
    <property type="entry name" value="Pectin lyase-like"/>
    <property type="match status" value="1"/>
</dbReference>
<sequence>MGHGQVYIRAATSGFYCGALKLSVLKSLCDGERRAACNVNEVGGLAEAISSAELTAGDDTLELASGCVYTLETEEFSGFDSNLALQKLDTNIVINGNGATITRSDTAPRFRILEIANGANVTINDLTISNGYTENGGDADYGVPGAGILNLGTLTINRSTISGNTTGNGIDVILGHGRNGGAGGGIALMNNATLNVFESSIVGNRTGDGGNARHGSGENGQPGRGGGIYNGESNLNLQRNLIADNVIGALGIGSTTNSSLFGGGGVYASLQGAFGSLRLSSNTFSNNTLPMSLQAAGGAMYVGNFGTSTINIFHNTFASNTSGILVSSLDHPVFLTGNIFTGHAGPDCTSNEFGTSTVSVQFNLFQGTSSNACGAADGANGNVTNGIANLAPLGDNGGPTLTHDLLPGSDAIDSVSVRATYQDQRGVRVGQDYDNLAPFNDLADMGALEHIRIDKISQNTNESGLEIATASQQYVFEVELKKGQRVTASIFFTHGDGDLDLRLIAKKDLSNTIAISDSADNQESIEFSASESGVYWFYVYGYTGALNTFDYDFEFDGDELCFPVGKTPRIAVVCL</sequence>
<evidence type="ECO:0000313" key="4">
    <source>
        <dbReference type="Proteomes" id="UP000253083"/>
    </source>
</evidence>
<dbReference type="EMBL" id="QNRT01000001">
    <property type="protein sequence ID" value="RBP52759.1"/>
    <property type="molecule type" value="Genomic_DNA"/>
</dbReference>
<comment type="caution">
    <text evidence="3">The sequence shown here is derived from an EMBL/GenBank/DDBJ whole genome shotgun (WGS) entry which is preliminary data.</text>
</comment>
<dbReference type="InterPro" id="IPR007280">
    <property type="entry name" value="Peptidase_C_arc/bac"/>
</dbReference>
<evidence type="ECO:0000259" key="2">
    <source>
        <dbReference type="Pfam" id="PF04151"/>
    </source>
</evidence>
<feature type="compositionally biased region" description="Gly residues" evidence="1">
    <location>
        <begin position="206"/>
        <end position="229"/>
    </location>
</feature>
<gene>
    <name evidence="3" type="ORF">DFR28_101142</name>
</gene>
<dbReference type="Proteomes" id="UP000253083">
    <property type="component" value="Unassembled WGS sequence"/>
</dbReference>
<dbReference type="AlphaFoldDB" id="A0A395JMI4"/>
<reference evidence="3 4" key="1">
    <citation type="submission" date="2018-06" db="EMBL/GenBank/DDBJ databases">
        <title>Genomic Encyclopedia of Type Strains, Phase IV (KMG-IV): sequencing the most valuable type-strain genomes for metagenomic binning, comparative biology and taxonomic classification.</title>
        <authorList>
            <person name="Goeker M."/>
        </authorList>
    </citation>
    <scope>NUCLEOTIDE SEQUENCE [LARGE SCALE GENOMIC DNA]</scope>
    <source>
        <strain evidence="3 4">DSM 24032</strain>
    </source>
</reference>
<dbReference type="RefSeq" id="WP_113952382.1">
    <property type="nucleotide sequence ID" value="NZ_QNRT01000001.1"/>
</dbReference>
<evidence type="ECO:0000256" key="1">
    <source>
        <dbReference type="SAM" id="MobiDB-lite"/>
    </source>
</evidence>
<proteinExistence type="predicted"/>
<feature type="region of interest" description="Disordered" evidence="1">
    <location>
        <begin position="205"/>
        <end position="230"/>
    </location>
</feature>
<dbReference type="Pfam" id="PF04151">
    <property type="entry name" value="PPC"/>
    <property type="match status" value="1"/>
</dbReference>
<dbReference type="NCBIfam" id="NF041518">
    <property type="entry name" value="choice_anch_Q"/>
    <property type="match status" value="1"/>
</dbReference>
<protein>
    <submittedName>
        <fullName evidence="3">Pre-peptidase</fullName>
    </submittedName>
</protein>
<keyword evidence="4" id="KW-1185">Reference proteome</keyword>
<dbReference type="InterPro" id="IPR059226">
    <property type="entry name" value="Choice_anch_Q_dom"/>
</dbReference>
<dbReference type="InterPro" id="IPR011050">
    <property type="entry name" value="Pectin_lyase_fold/virulence"/>
</dbReference>
<dbReference type="OrthoDB" id="9811262at2"/>
<name>A0A395JMI4_9GAMM</name>
<evidence type="ECO:0000313" key="3">
    <source>
        <dbReference type="EMBL" id="RBP52759.1"/>
    </source>
</evidence>